<dbReference type="SUPFAM" id="SSF51197">
    <property type="entry name" value="Clavaminate synthase-like"/>
    <property type="match status" value="1"/>
</dbReference>
<keyword evidence="3" id="KW-1185">Reference proteome</keyword>
<dbReference type="Proteomes" id="UP001224775">
    <property type="component" value="Unassembled WGS sequence"/>
</dbReference>
<dbReference type="Pfam" id="PF14226">
    <property type="entry name" value="DIOX_N"/>
    <property type="match status" value="1"/>
</dbReference>
<keyword evidence="2" id="KW-0560">Oxidoreductase</keyword>
<dbReference type="Pfam" id="PF03171">
    <property type="entry name" value="2OG-FeII_Oxy"/>
    <property type="match status" value="1"/>
</dbReference>
<sequence>MKDSSWSLPDPQSTTIRCRKDCRSLRRRDGLIKYASNNTSQNGEDGVIKRLFELLPLSKKRHCVDVGAWDGVHLSNTYSLLVENQTQSEEWSGVLIEADQQRFKELKNLHDGLGNISVCAEVSCDPCSPQSLLSILKRDAPDLPHNFDLVSIDVDGMDYWIMANILGLSAPDGSTDSYQPKVICVEFNPTMPTDLVYVQPRSDSIRHGSSLSACVELATASGYILVETTLFNAFFVQFELYEQFLKDEVPDTSIEALQSPLSMGTQLYQLYDGTLKLWGCKRMLWHRMPIEEKKIQMIPQNQRQFPFSPSNGEDKNEEANTIREDAIDMSPYCSFFLDDSEDEINSKLHCAAELNSMLQKDGFALVRGTGISGNLCDNALRATKSFLHEADESVRRSTLTKDRARRGYSPMATENFASLLGEEGPNDLVKKFRVGPESESSSSSLHQPNAWPSSEVWGNEEAAFFISSIEEYFEQTRLAADYILTAICDGINANNSDHAQSINVLSNQSNNHTSILTLLGYQYGSRHKKGSKGYMRPLVAAHTDVGVITVLLYDSGKCATLQRVADVCTADPTTEEWVNINLPAGPCYIDEPVFVVNVGDCLSELTGGSLRSTLHRVMPQPCKKDDNDAARSCLALFVGLESSASLTLPHSGENMTYEEWRRGRIARATAVLRNSASK</sequence>
<dbReference type="InterPro" id="IPR044861">
    <property type="entry name" value="IPNS-like_FE2OG_OXY"/>
</dbReference>
<evidence type="ECO:0000313" key="2">
    <source>
        <dbReference type="EMBL" id="KAK1737546.1"/>
    </source>
</evidence>
<reference evidence="2" key="1">
    <citation type="submission" date="2023-06" db="EMBL/GenBank/DDBJ databases">
        <title>Survivors Of The Sea: Transcriptome response of Skeletonema marinoi to long-term dormancy.</title>
        <authorList>
            <person name="Pinder M.I.M."/>
            <person name="Kourtchenko O."/>
            <person name="Robertson E.K."/>
            <person name="Larsson T."/>
            <person name="Maumus F."/>
            <person name="Osuna-Cruz C.M."/>
            <person name="Vancaester E."/>
            <person name="Stenow R."/>
            <person name="Vandepoele K."/>
            <person name="Ploug H."/>
            <person name="Bruchert V."/>
            <person name="Godhe A."/>
            <person name="Topel M."/>
        </authorList>
    </citation>
    <scope>NUCLEOTIDE SEQUENCE</scope>
    <source>
        <strain evidence="2">R05AC</strain>
    </source>
</reference>
<dbReference type="PROSITE" id="PS51471">
    <property type="entry name" value="FE2OG_OXY"/>
    <property type="match status" value="1"/>
</dbReference>
<dbReference type="EC" id="1.14.-.-" evidence="2"/>
<dbReference type="GO" id="GO:0016491">
    <property type="term" value="F:oxidoreductase activity"/>
    <property type="evidence" value="ECO:0007669"/>
    <property type="project" value="UniProtKB-KW"/>
</dbReference>
<dbReference type="InterPro" id="IPR026992">
    <property type="entry name" value="DIOX_N"/>
</dbReference>
<evidence type="ECO:0000259" key="1">
    <source>
        <dbReference type="PROSITE" id="PS51471"/>
    </source>
</evidence>
<feature type="domain" description="Fe2OG dioxygenase" evidence="1">
    <location>
        <begin position="514"/>
        <end position="640"/>
    </location>
</feature>
<accession>A0AAD9D7Y0</accession>
<dbReference type="EMBL" id="JATAAI010000025">
    <property type="protein sequence ID" value="KAK1737546.1"/>
    <property type="molecule type" value="Genomic_DNA"/>
</dbReference>
<gene>
    <name evidence="2" type="ORF">QTG54_011832</name>
</gene>
<proteinExistence type="predicted"/>
<protein>
    <submittedName>
        <fullName evidence="2">Iron/ascorbate-dependent oxidoreductase family protein</fullName>
        <ecNumber evidence="2">1.14.-.-</ecNumber>
    </submittedName>
</protein>
<evidence type="ECO:0000313" key="3">
    <source>
        <dbReference type="Proteomes" id="UP001224775"/>
    </source>
</evidence>
<comment type="caution">
    <text evidence="2">The sequence shown here is derived from an EMBL/GenBank/DDBJ whole genome shotgun (WGS) entry which is preliminary data.</text>
</comment>
<organism evidence="2 3">
    <name type="scientific">Skeletonema marinoi</name>
    <dbReference type="NCBI Taxonomy" id="267567"/>
    <lineage>
        <taxon>Eukaryota</taxon>
        <taxon>Sar</taxon>
        <taxon>Stramenopiles</taxon>
        <taxon>Ochrophyta</taxon>
        <taxon>Bacillariophyta</taxon>
        <taxon>Coscinodiscophyceae</taxon>
        <taxon>Thalassiosirophycidae</taxon>
        <taxon>Thalassiosirales</taxon>
        <taxon>Skeletonemataceae</taxon>
        <taxon>Skeletonema</taxon>
        <taxon>Skeletonema marinoi-dohrnii complex</taxon>
    </lineage>
</organism>
<dbReference type="InterPro" id="IPR027443">
    <property type="entry name" value="IPNS-like_sf"/>
</dbReference>
<dbReference type="AlphaFoldDB" id="A0AAD9D7Y0"/>
<dbReference type="PANTHER" id="PTHR47990">
    <property type="entry name" value="2-OXOGLUTARATE (2OG) AND FE(II)-DEPENDENT OXYGENASE SUPERFAMILY PROTEIN-RELATED"/>
    <property type="match status" value="1"/>
</dbReference>
<dbReference type="Gene3D" id="2.60.120.330">
    <property type="entry name" value="B-lactam Antibiotic, Isopenicillin N Synthase, Chain"/>
    <property type="match status" value="1"/>
</dbReference>
<dbReference type="InterPro" id="IPR050231">
    <property type="entry name" value="Iron_ascorbate_oxido_reductase"/>
</dbReference>
<dbReference type="InterPro" id="IPR005123">
    <property type="entry name" value="Oxoglu/Fe-dep_dioxygenase_dom"/>
</dbReference>
<name>A0AAD9D7Y0_9STRA</name>